<accession>A0ABD1VPK4</accession>
<organism evidence="3 4">
    <name type="scientific">Abeliophyllum distichum</name>
    <dbReference type="NCBI Taxonomy" id="126358"/>
    <lineage>
        <taxon>Eukaryota</taxon>
        <taxon>Viridiplantae</taxon>
        <taxon>Streptophyta</taxon>
        <taxon>Embryophyta</taxon>
        <taxon>Tracheophyta</taxon>
        <taxon>Spermatophyta</taxon>
        <taxon>Magnoliopsida</taxon>
        <taxon>eudicotyledons</taxon>
        <taxon>Gunneridae</taxon>
        <taxon>Pentapetalae</taxon>
        <taxon>asterids</taxon>
        <taxon>lamiids</taxon>
        <taxon>Lamiales</taxon>
        <taxon>Oleaceae</taxon>
        <taxon>Forsythieae</taxon>
        <taxon>Abeliophyllum</taxon>
    </lineage>
</organism>
<dbReference type="Proteomes" id="UP001604336">
    <property type="component" value="Unassembled WGS sequence"/>
</dbReference>
<sequence length="352" mass="39738">MEFNVKEDVIREADLVELIEHWGIQKLLGWTGRPCESLIKEFLANISRQIKQPGNNFRWSVYVRGRLVPFSPSNIRRWLELSPITEGMDDEFEAATDTLALELTGNPWPKGKMTAALLTPKYKVLHKIALHNIDPIQHRSDIGMDKVELLYKLGTYYPLDIATIIFEKIVFAATRQAHSRMLPFPGLLHAYLQHHKVPIVQGDTFTAPIPVLRPSKKVTKRPTPPARPSLSEDYTSSLETQIRNLTTLVTTLSDHFERHHRFVRSFLVALAERTGTPIPEEHQDAAMNPPQNPDIGSDGTQHPDIGLENSPRTDLDADMSPHPDVASMPSSTKRKKKTQTGGSKKRTRKSTA</sequence>
<feature type="domain" description="Putative plant transposon protein" evidence="2">
    <location>
        <begin position="35"/>
        <end position="198"/>
    </location>
</feature>
<reference evidence="4" key="1">
    <citation type="submission" date="2024-07" db="EMBL/GenBank/DDBJ databases">
        <title>Two chromosome-level genome assemblies of Korean endemic species Abeliophyllum distichum and Forsythia ovata (Oleaceae).</title>
        <authorList>
            <person name="Jang H."/>
        </authorList>
    </citation>
    <scope>NUCLEOTIDE SEQUENCE [LARGE SCALE GENOMIC DNA]</scope>
</reference>
<dbReference type="Pfam" id="PF20167">
    <property type="entry name" value="Transposase_32"/>
    <property type="match status" value="1"/>
</dbReference>
<gene>
    <name evidence="3" type="ORF">Adt_00260</name>
</gene>
<protein>
    <submittedName>
        <fullName evidence="3">Envelope-like protein</fullName>
    </submittedName>
</protein>
<feature type="region of interest" description="Disordered" evidence="1">
    <location>
        <begin position="215"/>
        <end position="235"/>
    </location>
</feature>
<feature type="compositionally biased region" description="Basic residues" evidence="1">
    <location>
        <begin position="332"/>
        <end position="352"/>
    </location>
</feature>
<dbReference type="AlphaFoldDB" id="A0ABD1VPK4"/>
<evidence type="ECO:0000313" key="3">
    <source>
        <dbReference type="EMBL" id="KAL2539282.1"/>
    </source>
</evidence>
<keyword evidence="4" id="KW-1185">Reference proteome</keyword>
<dbReference type="InterPro" id="IPR046796">
    <property type="entry name" value="Transposase_32_dom"/>
</dbReference>
<feature type="compositionally biased region" description="Basic and acidic residues" evidence="1">
    <location>
        <begin position="311"/>
        <end position="321"/>
    </location>
</feature>
<dbReference type="EMBL" id="JBFOLK010000001">
    <property type="protein sequence ID" value="KAL2539282.1"/>
    <property type="molecule type" value="Genomic_DNA"/>
</dbReference>
<comment type="caution">
    <text evidence="3">The sequence shown here is derived from an EMBL/GenBank/DDBJ whole genome shotgun (WGS) entry which is preliminary data.</text>
</comment>
<evidence type="ECO:0000256" key="1">
    <source>
        <dbReference type="SAM" id="MobiDB-lite"/>
    </source>
</evidence>
<evidence type="ECO:0000313" key="4">
    <source>
        <dbReference type="Proteomes" id="UP001604336"/>
    </source>
</evidence>
<feature type="region of interest" description="Disordered" evidence="1">
    <location>
        <begin position="278"/>
        <end position="352"/>
    </location>
</feature>
<evidence type="ECO:0000259" key="2">
    <source>
        <dbReference type="Pfam" id="PF20167"/>
    </source>
</evidence>
<name>A0ABD1VPK4_9LAMI</name>
<proteinExistence type="predicted"/>